<dbReference type="NCBIfam" id="TIGR00536">
    <property type="entry name" value="hemK_fam"/>
    <property type="match status" value="1"/>
</dbReference>
<dbReference type="GO" id="GO:0005840">
    <property type="term" value="C:ribosome"/>
    <property type="evidence" value="ECO:0007669"/>
    <property type="project" value="UniProtKB-KW"/>
</dbReference>
<reference evidence="5 6" key="1">
    <citation type="submission" date="2022-07" db="EMBL/GenBank/DDBJ databases">
        <authorList>
            <person name="Xamxidin M."/>
            <person name="Wu M."/>
        </authorList>
    </citation>
    <scope>NUCLEOTIDE SEQUENCE [LARGE SCALE GENOMIC DNA]</scope>
    <source>
        <strain evidence="5 6">NBRC 111650</strain>
    </source>
</reference>
<evidence type="ECO:0000313" key="6">
    <source>
        <dbReference type="Proteomes" id="UP001204142"/>
    </source>
</evidence>
<dbReference type="EC" id="2.1.1.298" evidence="5"/>
<keyword evidence="6" id="KW-1185">Reference proteome</keyword>
<dbReference type="InterPro" id="IPR002052">
    <property type="entry name" value="DNA_methylase_N6_adenine_CS"/>
</dbReference>
<dbReference type="SUPFAM" id="SSF53335">
    <property type="entry name" value="S-adenosyl-L-methionine-dependent methyltransferases"/>
    <property type="match status" value="1"/>
</dbReference>
<name>A0ABT1WGM9_9BURK</name>
<protein>
    <submittedName>
        <fullName evidence="5">50S ribosomal protein L3 N(5)-glutamine methyltransferase</fullName>
        <ecNumber evidence="5">2.1.1.298</ecNumber>
    </submittedName>
</protein>
<dbReference type="GO" id="GO:0032259">
    <property type="term" value="P:methylation"/>
    <property type="evidence" value="ECO:0007669"/>
    <property type="project" value="UniProtKB-KW"/>
</dbReference>
<comment type="caution">
    <text evidence="5">The sequence shown here is derived from an EMBL/GenBank/DDBJ whole genome shotgun (WGS) entry which is preliminary data.</text>
</comment>
<evidence type="ECO:0000256" key="2">
    <source>
        <dbReference type="ARBA" id="ARBA00022679"/>
    </source>
</evidence>
<dbReference type="Gene3D" id="3.40.50.150">
    <property type="entry name" value="Vaccinia Virus protein VP39"/>
    <property type="match status" value="1"/>
</dbReference>
<dbReference type="Pfam" id="PF05175">
    <property type="entry name" value="MTS"/>
    <property type="match status" value="1"/>
</dbReference>
<dbReference type="RefSeq" id="WP_256763795.1">
    <property type="nucleotide sequence ID" value="NZ_JANIGO010000002.1"/>
</dbReference>
<dbReference type="InterPro" id="IPR007848">
    <property type="entry name" value="Small_mtfrase_dom"/>
</dbReference>
<feature type="domain" description="Methyltransferase small" evidence="4">
    <location>
        <begin position="139"/>
        <end position="220"/>
    </location>
</feature>
<organism evidence="5 6">
    <name type="scientific">Limnobacter humi</name>
    <dbReference type="NCBI Taxonomy" id="1778671"/>
    <lineage>
        <taxon>Bacteria</taxon>
        <taxon>Pseudomonadati</taxon>
        <taxon>Pseudomonadota</taxon>
        <taxon>Betaproteobacteria</taxon>
        <taxon>Burkholderiales</taxon>
        <taxon>Burkholderiaceae</taxon>
        <taxon>Limnobacter</taxon>
    </lineage>
</organism>
<keyword evidence="2 5" id="KW-0808">Transferase</keyword>
<dbReference type="InterPro" id="IPR029063">
    <property type="entry name" value="SAM-dependent_MTases_sf"/>
</dbReference>
<keyword evidence="1 5" id="KW-0489">Methyltransferase</keyword>
<accession>A0ABT1WGM9</accession>
<dbReference type="PROSITE" id="PS00092">
    <property type="entry name" value="N6_MTASE"/>
    <property type="match status" value="1"/>
</dbReference>
<evidence type="ECO:0000256" key="3">
    <source>
        <dbReference type="ARBA" id="ARBA00022691"/>
    </source>
</evidence>
<proteinExistence type="predicted"/>
<dbReference type="Proteomes" id="UP001204142">
    <property type="component" value="Unassembled WGS sequence"/>
</dbReference>
<gene>
    <name evidence="5" type="primary">prmB</name>
    <name evidence="5" type="ORF">NQT62_06305</name>
</gene>
<dbReference type="PIRSF" id="PIRSF037167">
    <property type="entry name" value="Mtase_YfcB_prd"/>
    <property type="match status" value="1"/>
</dbReference>
<dbReference type="EMBL" id="JANIGO010000002">
    <property type="protein sequence ID" value="MCQ8896048.1"/>
    <property type="molecule type" value="Genomic_DNA"/>
</dbReference>
<dbReference type="GO" id="GO:0008168">
    <property type="term" value="F:methyltransferase activity"/>
    <property type="evidence" value="ECO:0007669"/>
    <property type="project" value="UniProtKB-KW"/>
</dbReference>
<evidence type="ECO:0000313" key="5">
    <source>
        <dbReference type="EMBL" id="MCQ8896048.1"/>
    </source>
</evidence>
<dbReference type="InterPro" id="IPR004556">
    <property type="entry name" value="HemK-like"/>
</dbReference>
<dbReference type="PANTHER" id="PTHR47806:SF1">
    <property type="entry name" value="RIBOSOMAL PROTEIN UL3 GLUTAMINE METHYLTRANSFERASE"/>
    <property type="match status" value="1"/>
</dbReference>
<evidence type="ECO:0000256" key="1">
    <source>
        <dbReference type="ARBA" id="ARBA00022603"/>
    </source>
</evidence>
<dbReference type="PANTHER" id="PTHR47806">
    <property type="entry name" value="50S RIBOSOMAL PROTEIN L3 GLUTAMINE METHYLTRANSFERASE"/>
    <property type="match status" value="1"/>
</dbReference>
<keyword evidence="5" id="KW-0687">Ribonucleoprotein</keyword>
<dbReference type="NCBIfam" id="TIGR03533">
    <property type="entry name" value="L3_gln_methyl"/>
    <property type="match status" value="1"/>
</dbReference>
<evidence type="ECO:0000259" key="4">
    <source>
        <dbReference type="Pfam" id="PF05175"/>
    </source>
</evidence>
<keyword evidence="3" id="KW-0949">S-adenosyl-L-methionine</keyword>
<keyword evidence="5" id="KW-0689">Ribosomal protein</keyword>
<sequence length="304" mass="34230">MNDTAGHIAVDIRELKTVRDWIRFGVSEMRRAKVFFGHGCTNAFDEAVYLTQTALSLPVMEPLDVFWDARLTEHEKTRLLNMLTERIVHRKPASYITGESWLQGHRFDVDKRVIIPRSFIAELLADQLTPWVNDPDAPLHVLDMCTGSACLAILAAHAFNNATVVGADLSADALEVAQSNVKHHQLQDRLELVQTDLFEGLPGRQFDLIITNPPYVNEQSMRSLPPEYLHEPRMALAGGDNGMQLIDRILLDAPKHLSDGGLLVVELGNERPHFENAYPDLNVIWLETSAGDEQVFLIHKEDLE</sequence>
<dbReference type="CDD" id="cd02440">
    <property type="entry name" value="AdoMet_MTases"/>
    <property type="match status" value="1"/>
</dbReference>
<dbReference type="InterPro" id="IPR017127">
    <property type="entry name" value="Ribosome_uL3_MTase"/>
</dbReference>